<dbReference type="eggNOG" id="COG1520">
    <property type="taxonomic scope" value="Bacteria"/>
</dbReference>
<dbReference type="SUPFAM" id="SSF50998">
    <property type="entry name" value="Quinoprotein alcohol dehydrogenase-like"/>
    <property type="match status" value="1"/>
</dbReference>
<accession>E6XAB3</accession>
<dbReference type="KEGG" id="cao:Celal_1500"/>
<dbReference type="STRING" id="688270.Celal_1500"/>
<dbReference type="EMBL" id="CP002453">
    <property type="protein sequence ID" value="ADV48812.1"/>
    <property type="molecule type" value="Genomic_DNA"/>
</dbReference>
<dbReference type="InterPro" id="IPR011047">
    <property type="entry name" value="Quinoprotein_ADH-like_sf"/>
</dbReference>
<reference evidence="1 2" key="1">
    <citation type="journal article" date="2010" name="Stand. Genomic Sci.">
        <title>Complete genome sequence of Cellulophaga algicola type strain (IC166).</title>
        <authorList>
            <person name="Abt B."/>
            <person name="Lu M."/>
            <person name="Misra M."/>
            <person name="Han C."/>
            <person name="Nolan M."/>
            <person name="Lucas S."/>
            <person name="Hammon N."/>
            <person name="Deshpande S."/>
            <person name="Cheng J.F."/>
            <person name="Tapia R."/>
            <person name="Goodwin L."/>
            <person name="Pitluck S."/>
            <person name="Liolios K."/>
            <person name="Pagani I."/>
            <person name="Ivanova N."/>
            <person name="Mavromatis K."/>
            <person name="Ovchinikova G."/>
            <person name="Pati A."/>
            <person name="Chen A."/>
            <person name="Palaniappan K."/>
            <person name="Land M."/>
            <person name="Hauser L."/>
            <person name="Chang Y.J."/>
            <person name="Jeffries C.D."/>
            <person name="Detter J.C."/>
            <person name="Brambilla E."/>
            <person name="Rohde M."/>
            <person name="Tindall B.J."/>
            <person name="Goker M."/>
            <person name="Woyke T."/>
            <person name="Bristow J."/>
            <person name="Eisen J.A."/>
            <person name="Markowitz V."/>
            <person name="Hugenholtz P."/>
            <person name="Kyrpides N.C."/>
            <person name="Klenk H.P."/>
            <person name="Lapidus A."/>
        </authorList>
    </citation>
    <scope>NUCLEOTIDE SEQUENCE [LARGE SCALE GENOMIC DNA]</scope>
    <source>
        <strain evidence="2">DSM 14237 / IC166 / ACAM 630</strain>
    </source>
</reference>
<evidence type="ECO:0000313" key="1">
    <source>
        <dbReference type="EMBL" id="ADV48812.1"/>
    </source>
</evidence>
<dbReference type="HOGENOM" id="CLU_777774_0_0_10"/>
<sequence>MNFYKKKEISKVIKYSKKNNLYFLTNKKLFFNEKSFSIFDTPVDGFEIFNNKVYLNDWNGNYKIYKTSGEVIEKGEGKAFFHSSNSYLGYQYLKEGNIQEALIDKNEVILNLDIIDKKNSINFSNKNIYCCLINNEIYAYTLTKAKLQWKFNLETLGKFEDRDGNLQNYEVHKFIGAWQNSIVVACSGQLVLDINSKTGELNRKWQALPGYGSSAFQGRLQHKLPSTDGFQLDISKSYLYQLSGAYLVTIDLVTGKADYQTLKNTLEEHVFSGFRWSTGYAEDENHIYTIAEMNRMELGLDYTPQCIVAFNKKTLKIDWHYRFEGDWVKTDIPQLANNKLYQLSGDNTLYIFEKEEKSV</sequence>
<dbReference type="Proteomes" id="UP000008634">
    <property type="component" value="Chromosome"/>
</dbReference>
<protein>
    <submittedName>
        <fullName evidence="1">Uncharacterized protein</fullName>
    </submittedName>
</protein>
<keyword evidence="2" id="KW-1185">Reference proteome</keyword>
<dbReference type="OrthoDB" id="1402376at2"/>
<dbReference type="Gene3D" id="2.130.10.10">
    <property type="entry name" value="YVTN repeat-like/Quinoprotein amine dehydrogenase"/>
    <property type="match status" value="1"/>
</dbReference>
<proteinExistence type="predicted"/>
<dbReference type="InterPro" id="IPR015943">
    <property type="entry name" value="WD40/YVTN_repeat-like_dom_sf"/>
</dbReference>
<dbReference type="RefSeq" id="WP_013550293.1">
    <property type="nucleotide sequence ID" value="NC_014934.1"/>
</dbReference>
<organism evidence="1 2">
    <name type="scientific">Cellulophaga algicola (strain DSM 14237 / IC166 / ACAM 630)</name>
    <dbReference type="NCBI Taxonomy" id="688270"/>
    <lineage>
        <taxon>Bacteria</taxon>
        <taxon>Pseudomonadati</taxon>
        <taxon>Bacteroidota</taxon>
        <taxon>Flavobacteriia</taxon>
        <taxon>Flavobacteriales</taxon>
        <taxon>Flavobacteriaceae</taxon>
        <taxon>Cellulophaga</taxon>
    </lineage>
</organism>
<dbReference type="AlphaFoldDB" id="E6XAB3"/>
<gene>
    <name evidence="1" type="ordered locus">Celal_1500</name>
</gene>
<name>E6XAB3_CELAD</name>
<evidence type="ECO:0000313" key="2">
    <source>
        <dbReference type="Proteomes" id="UP000008634"/>
    </source>
</evidence>